<name>A0A4U8T9R6_9HELI</name>
<dbReference type="InterPro" id="IPR037126">
    <property type="entry name" value="PdaC/RsiV-like_sf"/>
</dbReference>
<reference evidence="2 3" key="1">
    <citation type="journal article" date="2014" name="Genome Announc.">
        <title>Draft genome sequences of eight enterohepatic helicobacter species isolated from both laboratory and wild rodents.</title>
        <authorList>
            <person name="Sheh A."/>
            <person name="Shen Z."/>
            <person name="Fox J.G."/>
        </authorList>
    </citation>
    <scope>NUCLEOTIDE SEQUENCE [LARGE SCALE GENOMIC DNA]</scope>
    <source>
        <strain evidence="2 3">MIT 09-6949</strain>
    </source>
</reference>
<feature type="signal peptide" evidence="1">
    <location>
        <begin position="1"/>
        <end position="23"/>
    </location>
</feature>
<evidence type="ECO:0000313" key="2">
    <source>
        <dbReference type="EMBL" id="TLD96505.1"/>
    </source>
</evidence>
<accession>A0A4U8T9R6</accession>
<dbReference type="Proteomes" id="UP000029733">
    <property type="component" value="Unassembled WGS sequence"/>
</dbReference>
<dbReference type="EMBL" id="JRPR02000003">
    <property type="protein sequence ID" value="TLD96505.1"/>
    <property type="molecule type" value="Genomic_DNA"/>
</dbReference>
<keyword evidence="3" id="KW-1185">Reference proteome</keyword>
<evidence type="ECO:0000256" key="1">
    <source>
        <dbReference type="SAM" id="SignalP"/>
    </source>
</evidence>
<dbReference type="STRING" id="1677920.LS71_03465"/>
<dbReference type="OrthoDB" id="5637at2"/>
<proteinExistence type="predicted"/>
<keyword evidence="1" id="KW-0732">Signal</keyword>
<dbReference type="PROSITE" id="PS51257">
    <property type="entry name" value="PROKAR_LIPOPROTEIN"/>
    <property type="match status" value="1"/>
</dbReference>
<sequence length="370" mass="41989">MKKYFIKICALACVLGLIFCACADNADKEQTRESLPNLPAKQRSNDEIERILKLGDNKRIYVMKGMLHGHSVERALVLIGSAMIGDTKQYIALFKDDYMATPNSYELTDVNMRVGIESGALVLEYGDNTNMFLKEDTSLPVSVVDSIQGAYTKTQDNLEWREEINKFYISPLNGIDKNARDELNAALNGGAESKAQLQEQLLKLARDDLEKLDAQSELVRIDEQDEMLYVDSKILTIGHFSYAYTGGAHGNSQYITQTFELESGKSISSNPKDLFEPSEELFRVLTEALLAQYGDKIFIESLPIKKLPEYFFLTYLHDDLVPRVVLIWQQYEISPYSSGNIMLELTLEDIKHFVRADSPYKYIFDTFAAQ</sequence>
<dbReference type="Gene3D" id="3.90.640.20">
    <property type="entry name" value="Heat-shock cognate protein, ATPase"/>
    <property type="match status" value="1"/>
</dbReference>
<organism evidence="2 3">
    <name type="scientific">Helicobacter jaachi</name>
    <dbReference type="NCBI Taxonomy" id="1677920"/>
    <lineage>
        <taxon>Bacteria</taxon>
        <taxon>Pseudomonadati</taxon>
        <taxon>Campylobacterota</taxon>
        <taxon>Epsilonproteobacteria</taxon>
        <taxon>Campylobacterales</taxon>
        <taxon>Helicobacteraceae</taxon>
        <taxon>Helicobacter</taxon>
    </lineage>
</organism>
<comment type="caution">
    <text evidence="2">The sequence shown here is derived from an EMBL/GenBank/DDBJ whole genome shotgun (WGS) entry which is preliminary data.</text>
</comment>
<protein>
    <submittedName>
        <fullName evidence="2">DUF3298 domain-containing protein</fullName>
    </submittedName>
</protein>
<dbReference type="AlphaFoldDB" id="A0A4U8T9R6"/>
<dbReference type="RefSeq" id="WP_034353680.1">
    <property type="nucleotide sequence ID" value="NZ_JRPR02000003.1"/>
</dbReference>
<dbReference type="Gene3D" id="3.30.565.40">
    <property type="entry name" value="Fervidobacterium nodosum Rt17-B1 like"/>
    <property type="match status" value="1"/>
</dbReference>
<gene>
    <name evidence="2" type="ORF">LS71_005410</name>
</gene>
<evidence type="ECO:0000313" key="3">
    <source>
        <dbReference type="Proteomes" id="UP000029733"/>
    </source>
</evidence>
<feature type="chain" id="PRO_5020807916" evidence="1">
    <location>
        <begin position="24"/>
        <end position="370"/>
    </location>
</feature>